<sequence length="254" mass="27606">MELPQSGKQTSEWSLVEGMEIAQHKRVTYIPVLSKKGKGYEFPVSAVSGRLCQRAHFCPVERRLRPSRRGESMNVAGECQWQAGIVPAFASLMGTDRDKGSRPAPRLHRPVLFPGKSPPATLAAGDLVRDMELLAVTAPEETGKDTTASQAEGERVEKASDAGEVESPAETGLCGKVVTPEGAEETVVEASENPEAERVAEAFAQAAERIAVSEVAKVLQSAIAELKGKRRSMWIKPRNTTQQEEDWVKEGEVK</sequence>
<feature type="compositionally biased region" description="Basic and acidic residues" evidence="1">
    <location>
        <begin position="152"/>
        <end position="161"/>
    </location>
</feature>
<accession>A0ABQ9CQU5</accession>
<proteinExistence type="predicted"/>
<dbReference type="EMBL" id="WHWB01034626">
    <property type="protein sequence ID" value="KAJ7406911.1"/>
    <property type="molecule type" value="Genomic_DNA"/>
</dbReference>
<protein>
    <submittedName>
        <fullName evidence="2">Uncharacterized protein</fullName>
    </submittedName>
</protein>
<reference evidence="2" key="1">
    <citation type="submission" date="2019-10" db="EMBL/GenBank/DDBJ databases">
        <authorList>
            <person name="Soares A.E.R."/>
            <person name="Aleixo A."/>
            <person name="Schneider P."/>
            <person name="Miyaki C.Y."/>
            <person name="Schneider M.P."/>
            <person name="Mello C."/>
            <person name="Vasconcelos A.T.R."/>
        </authorList>
    </citation>
    <scope>NUCLEOTIDE SEQUENCE</scope>
    <source>
        <tissue evidence="2">Muscle</tissue>
    </source>
</reference>
<name>A0ABQ9CQU5_9PASS</name>
<gene>
    <name evidence="2" type="ORF">WISP_130716</name>
</gene>
<keyword evidence="3" id="KW-1185">Reference proteome</keyword>
<evidence type="ECO:0000256" key="1">
    <source>
        <dbReference type="SAM" id="MobiDB-lite"/>
    </source>
</evidence>
<evidence type="ECO:0000313" key="3">
    <source>
        <dbReference type="Proteomes" id="UP001145742"/>
    </source>
</evidence>
<feature type="region of interest" description="Disordered" evidence="1">
    <location>
        <begin position="138"/>
        <end position="169"/>
    </location>
</feature>
<comment type="caution">
    <text evidence="2">The sequence shown here is derived from an EMBL/GenBank/DDBJ whole genome shotgun (WGS) entry which is preliminary data.</text>
</comment>
<organism evidence="2 3">
    <name type="scientific">Willisornis vidua</name>
    <name type="common">Xingu scale-backed antbird</name>
    <dbReference type="NCBI Taxonomy" id="1566151"/>
    <lineage>
        <taxon>Eukaryota</taxon>
        <taxon>Metazoa</taxon>
        <taxon>Chordata</taxon>
        <taxon>Craniata</taxon>
        <taxon>Vertebrata</taxon>
        <taxon>Euteleostomi</taxon>
        <taxon>Archelosauria</taxon>
        <taxon>Archosauria</taxon>
        <taxon>Dinosauria</taxon>
        <taxon>Saurischia</taxon>
        <taxon>Theropoda</taxon>
        <taxon>Coelurosauria</taxon>
        <taxon>Aves</taxon>
        <taxon>Neognathae</taxon>
        <taxon>Neoaves</taxon>
        <taxon>Telluraves</taxon>
        <taxon>Australaves</taxon>
        <taxon>Passeriformes</taxon>
        <taxon>Thamnophilidae</taxon>
        <taxon>Willisornis</taxon>
    </lineage>
</organism>
<dbReference type="Proteomes" id="UP001145742">
    <property type="component" value="Unassembled WGS sequence"/>
</dbReference>
<evidence type="ECO:0000313" key="2">
    <source>
        <dbReference type="EMBL" id="KAJ7406911.1"/>
    </source>
</evidence>